<dbReference type="PROSITE" id="PS00409">
    <property type="entry name" value="PROKAR_NTER_METHYL"/>
    <property type="match status" value="1"/>
</dbReference>
<proteinExistence type="predicted"/>
<dbReference type="Pfam" id="PF07963">
    <property type="entry name" value="N_methyl"/>
    <property type="match status" value="1"/>
</dbReference>
<protein>
    <recommendedName>
        <fullName evidence="4">Prepilin-type N-terminal cleavage/methylation domain-containing protein</fullName>
    </recommendedName>
</protein>
<dbReference type="KEGG" id="aft:BBF96_03705"/>
<dbReference type="Proteomes" id="UP000267250">
    <property type="component" value="Chromosome"/>
</dbReference>
<dbReference type="NCBIfam" id="TIGR02532">
    <property type="entry name" value="IV_pilin_GFxxxE"/>
    <property type="match status" value="1"/>
</dbReference>
<dbReference type="RefSeq" id="WP_127015896.1">
    <property type="nucleotide sequence ID" value="NZ_CP016379.1"/>
</dbReference>
<dbReference type="OrthoDB" id="2111571at2"/>
<dbReference type="EMBL" id="CP016379">
    <property type="protein sequence ID" value="AZR72567.1"/>
    <property type="molecule type" value="Genomic_DNA"/>
</dbReference>
<reference evidence="2 3" key="1">
    <citation type="submission" date="2016-07" db="EMBL/GenBank/DDBJ databases">
        <title>Genome and transcriptome analysis of iron-reducing fermentative bacteria Anoxybacter fermentans.</title>
        <authorList>
            <person name="Zeng X."/>
            <person name="Shao Z."/>
        </authorList>
    </citation>
    <scope>NUCLEOTIDE SEQUENCE [LARGE SCALE GENOMIC DNA]</scope>
    <source>
        <strain evidence="2 3">DY22613</strain>
    </source>
</reference>
<dbReference type="SUPFAM" id="SSF54523">
    <property type="entry name" value="Pili subunits"/>
    <property type="match status" value="1"/>
</dbReference>
<keyword evidence="1" id="KW-0472">Membrane</keyword>
<evidence type="ECO:0000256" key="1">
    <source>
        <dbReference type="SAM" id="Phobius"/>
    </source>
</evidence>
<gene>
    <name evidence="2" type="ORF">BBF96_03705</name>
</gene>
<evidence type="ECO:0008006" key="4">
    <source>
        <dbReference type="Google" id="ProtNLM"/>
    </source>
</evidence>
<keyword evidence="3" id="KW-1185">Reference proteome</keyword>
<evidence type="ECO:0000313" key="2">
    <source>
        <dbReference type="EMBL" id="AZR72567.1"/>
    </source>
</evidence>
<dbReference type="InterPro" id="IPR012902">
    <property type="entry name" value="N_methyl_site"/>
</dbReference>
<organism evidence="2 3">
    <name type="scientific">Anoxybacter fermentans</name>
    <dbReference type="NCBI Taxonomy" id="1323375"/>
    <lineage>
        <taxon>Bacteria</taxon>
        <taxon>Bacillati</taxon>
        <taxon>Bacillota</taxon>
        <taxon>Clostridia</taxon>
        <taxon>Halanaerobiales</taxon>
        <taxon>Anoxybacter</taxon>
    </lineage>
</organism>
<name>A0A3S9SW61_9FIRM</name>
<keyword evidence="1" id="KW-1133">Transmembrane helix</keyword>
<evidence type="ECO:0000313" key="3">
    <source>
        <dbReference type="Proteomes" id="UP000267250"/>
    </source>
</evidence>
<feature type="transmembrane region" description="Helical" evidence="1">
    <location>
        <begin position="12"/>
        <end position="35"/>
    </location>
</feature>
<dbReference type="AlphaFoldDB" id="A0A3S9SW61"/>
<dbReference type="InterPro" id="IPR045584">
    <property type="entry name" value="Pilin-like"/>
</dbReference>
<sequence>MKEVLTKNTGFTLIEIMVAVTIVGISFAVIVEGYISMSGLVQQMREYQLVSSFAKEKLNQLIHKVDLSSAGTEELGNLEVTWKSMNQDVGDGVRQVMIIVEWRGRKGPRSYQLTTLIEGGTYE</sequence>
<keyword evidence="1" id="KW-0812">Transmembrane</keyword>
<accession>A0A3S9SW61</accession>